<protein>
    <submittedName>
        <fullName evidence="7">ATP synthase subunit I</fullName>
    </submittedName>
</protein>
<dbReference type="Proteomes" id="UP001269267">
    <property type="component" value="Unassembled WGS sequence"/>
</dbReference>
<evidence type="ECO:0000256" key="1">
    <source>
        <dbReference type="ARBA" id="ARBA00004651"/>
    </source>
</evidence>
<organism evidence="7 8">
    <name type="scientific">Vreelandella gomseomensis</name>
    <dbReference type="NCBI Taxonomy" id="370766"/>
    <lineage>
        <taxon>Bacteria</taxon>
        <taxon>Pseudomonadati</taxon>
        <taxon>Pseudomonadota</taxon>
        <taxon>Gammaproteobacteria</taxon>
        <taxon>Oceanospirillales</taxon>
        <taxon>Halomonadaceae</taxon>
        <taxon>Vreelandella</taxon>
    </lineage>
</organism>
<evidence type="ECO:0000256" key="2">
    <source>
        <dbReference type="ARBA" id="ARBA00022475"/>
    </source>
</evidence>
<evidence type="ECO:0000256" key="3">
    <source>
        <dbReference type="ARBA" id="ARBA00022692"/>
    </source>
</evidence>
<evidence type="ECO:0000256" key="4">
    <source>
        <dbReference type="ARBA" id="ARBA00022989"/>
    </source>
</evidence>
<evidence type="ECO:0000256" key="5">
    <source>
        <dbReference type="ARBA" id="ARBA00023136"/>
    </source>
</evidence>
<keyword evidence="4 6" id="KW-1133">Transmembrane helix</keyword>
<proteinExistence type="predicted"/>
<accession>A0ABU1GA45</accession>
<dbReference type="Pfam" id="PF03899">
    <property type="entry name" value="ATP-synt_I"/>
    <property type="match status" value="1"/>
</dbReference>
<sequence length="136" mass="14968">MGLNVMQRLETLRRQAYVIRLTIAQLLVALVGSLLAWAAVDKGSAGSVALGALVAFLPQAFFVYRMAIFQQRASASRNALRLFRAEAGKFGLTVALFAIVLSTVPPSNPTFFFSAYVAVVLTHWLAPWLMPRELRN</sequence>
<feature type="transmembrane region" description="Helical" evidence="6">
    <location>
        <begin position="111"/>
        <end position="130"/>
    </location>
</feature>
<comment type="caution">
    <text evidence="7">The sequence shown here is derived from an EMBL/GenBank/DDBJ whole genome shotgun (WGS) entry which is preliminary data.</text>
</comment>
<evidence type="ECO:0000313" key="8">
    <source>
        <dbReference type="Proteomes" id="UP001269267"/>
    </source>
</evidence>
<name>A0ABU1GA45_9GAMM</name>
<keyword evidence="8" id="KW-1185">Reference proteome</keyword>
<feature type="transmembrane region" description="Helical" evidence="6">
    <location>
        <begin position="21"/>
        <end position="40"/>
    </location>
</feature>
<dbReference type="InterPro" id="IPR005598">
    <property type="entry name" value="ATP_synth_I"/>
</dbReference>
<feature type="transmembrane region" description="Helical" evidence="6">
    <location>
        <begin position="87"/>
        <end position="105"/>
    </location>
</feature>
<keyword evidence="3 6" id="KW-0812">Transmembrane</keyword>
<keyword evidence="5 6" id="KW-0472">Membrane</keyword>
<comment type="subcellular location">
    <subcellularLocation>
        <location evidence="1">Cell membrane</location>
        <topology evidence="1">Multi-pass membrane protein</topology>
    </subcellularLocation>
</comment>
<gene>
    <name evidence="7" type="ORF">QC815_05465</name>
</gene>
<evidence type="ECO:0000313" key="7">
    <source>
        <dbReference type="EMBL" id="MDR5874368.1"/>
    </source>
</evidence>
<dbReference type="RefSeq" id="WP_230445426.1">
    <property type="nucleotide sequence ID" value="NZ_JARWAI010000003.1"/>
</dbReference>
<dbReference type="EMBL" id="JARWAI010000003">
    <property type="protein sequence ID" value="MDR5874368.1"/>
    <property type="molecule type" value="Genomic_DNA"/>
</dbReference>
<evidence type="ECO:0000256" key="6">
    <source>
        <dbReference type="SAM" id="Phobius"/>
    </source>
</evidence>
<reference evidence="7 8" key="1">
    <citation type="submission" date="2023-04" db="EMBL/GenBank/DDBJ databases">
        <title>A long-awaited taxogenomic arrangement of the family Halomonadaceae.</title>
        <authorList>
            <person name="De La Haba R."/>
            <person name="Chuvochina M."/>
            <person name="Wittouck S."/>
            <person name="Arahal D.R."/>
            <person name="Sanchez-Porro C."/>
            <person name="Hugenholtz P."/>
            <person name="Ventosa A."/>
        </authorList>
    </citation>
    <scope>NUCLEOTIDE SEQUENCE [LARGE SCALE GENOMIC DNA]</scope>
    <source>
        <strain evidence="7 8">DSM 18042</strain>
    </source>
</reference>
<feature type="transmembrane region" description="Helical" evidence="6">
    <location>
        <begin position="46"/>
        <end position="67"/>
    </location>
</feature>
<keyword evidence="2" id="KW-1003">Cell membrane</keyword>